<organism evidence="1">
    <name type="scientific">Cucumis melo</name>
    <name type="common">Muskmelon</name>
    <dbReference type="NCBI Taxonomy" id="3656"/>
    <lineage>
        <taxon>Eukaryota</taxon>
        <taxon>Viridiplantae</taxon>
        <taxon>Streptophyta</taxon>
        <taxon>Embryophyta</taxon>
        <taxon>Tracheophyta</taxon>
        <taxon>Spermatophyta</taxon>
        <taxon>Magnoliopsida</taxon>
        <taxon>eudicotyledons</taxon>
        <taxon>Gunneridae</taxon>
        <taxon>Pentapetalae</taxon>
        <taxon>rosids</taxon>
        <taxon>fabids</taxon>
        <taxon>Cucurbitales</taxon>
        <taxon>Cucurbitaceae</taxon>
        <taxon>Benincaseae</taxon>
        <taxon>Cucumis</taxon>
    </lineage>
</organism>
<sequence length="34" mass="3836">MIVISQPPNPCTHSDYPNATRMCFRSILEKDTGL</sequence>
<accession>A0A9I9EJ08</accession>
<reference evidence="1" key="1">
    <citation type="submission" date="2023-03" db="UniProtKB">
        <authorList>
            <consortium name="EnsemblPlants"/>
        </authorList>
    </citation>
    <scope>IDENTIFICATION</scope>
</reference>
<dbReference type="AlphaFoldDB" id="A0A9I9EJ08"/>
<dbReference type="Gramene" id="MELO3C034428.2.1">
    <property type="protein sequence ID" value="MELO3C034428.2.1"/>
    <property type="gene ID" value="MELO3C034428.2"/>
</dbReference>
<evidence type="ECO:0000313" key="1">
    <source>
        <dbReference type="EnsemblPlants" id="MELO3C034428.2.1"/>
    </source>
</evidence>
<dbReference type="EnsemblPlants" id="MELO3C034428.2.1">
    <property type="protein sequence ID" value="MELO3C034428.2.1"/>
    <property type="gene ID" value="MELO3C034428.2"/>
</dbReference>
<proteinExistence type="predicted"/>
<protein>
    <submittedName>
        <fullName evidence="1">Uncharacterized protein</fullName>
    </submittedName>
</protein>
<name>A0A9I9EJ08_CUCME</name>